<name>A0A5P8E893_9BACT</name>
<evidence type="ECO:0000313" key="3">
    <source>
        <dbReference type="Proteomes" id="UP000249375"/>
    </source>
</evidence>
<keyword evidence="1" id="KW-0472">Membrane</keyword>
<keyword evidence="1" id="KW-0812">Transmembrane</keyword>
<sequence length="71" mass="8463">MIQIIAYILIVFFSLLSLFALWALISGWNMPAAKKKREEGLEYWRLKSYGKKVWFNHPFDRSKGLFGRPKR</sequence>
<dbReference type="RefSeq" id="WP_111898162.1">
    <property type="nucleotide sequence ID" value="NZ_CP033459.1"/>
</dbReference>
<gene>
    <name evidence="2" type="ORF">C7Y71_009145</name>
</gene>
<feature type="transmembrane region" description="Helical" evidence="1">
    <location>
        <begin position="6"/>
        <end position="28"/>
    </location>
</feature>
<accession>A0A5P8E893</accession>
<dbReference type="EMBL" id="CP033459">
    <property type="protein sequence ID" value="QFQ13162.1"/>
    <property type="molecule type" value="Genomic_DNA"/>
</dbReference>
<dbReference type="KEGG" id="alq:C7Y71_009145"/>
<organism evidence="2 3">
    <name type="scientific">Pseudoprevotella muciniphila</name>
    <dbReference type="NCBI Taxonomy" id="2133944"/>
    <lineage>
        <taxon>Bacteria</taxon>
        <taxon>Pseudomonadati</taxon>
        <taxon>Bacteroidota</taxon>
        <taxon>Bacteroidia</taxon>
        <taxon>Bacteroidales</taxon>
        <taxon>Prevotellaceae</taxon>
        <taxon>Pseudoprevotella</taxon>
    </lineage>
</organism>
<protein>
    <submittedName>
        <fullName evidence="2">Uncharacterized protein</fullName>
    </submittedName>
</protein>
<evidence type="ECO:0000313" key="2">
    <source>
        <dbReference type="EMBL" id="QFQ13162.1"/>
    </source>
</evidence>
<dbReference type="Proteomes" id="UP000249375">
    <property type="component" value="Chromosome"/>
</dbReference>
<reference evidence="2 3" key="1">
    <citation type="submission" date="2018-11" db="EMBL/GenBank/DDBJ databases">
        <authorList>
            <person name="Na S.W."/>
            <person name="Baik M."/>
        </authorList>
    </citation>
    <scope>NUCLEOTIDE SEQUENCE [LARGE SCALE GENOMIC DNA]</scope>
    <source>
        <strain evidence="2 3">E39</strain>
    </source>
</reference>
<proteinExistence type="predicted"/>
<keyword evidence="3" id="KW-1185">Reference proteome</keyword>
<keyword evidence="1" id="KW-1133">Transmembrane helix</keyword>
<dbReference type="AlphaFoldDB" id="A0A5P8E893"/>
<evidence type="ECO:0000256" key="1">
    <source>
        <dbReference type="SAM" id="Phobius"/>
    </source>
</evidence>